<dbReference type="NCBIfam" id="TIGR00360">
    <property type="entry name" value="ComEC_N-term"/>
    <property type="match status" value="1"/>
</dbReference>
<feature type="transmembrane region" description="Helical" evidence="6">
    <location>
        <begin position="38"/>
        <end position="54"/>
    </location>
</feature>
<dbReference type="Pfam" id="PF13567">
    <property type="entry name" value="DUF4131"/>
    <property type="match status" value="1"/>
</dbReference>
<sequence length="411" mass="45496">MNDEQKDFIKQSFLFVFTSGIVLGMLWAAYVSRSMGDLLFVLALALLVGAYTWFKQEKFFLWLVLFAVGGLFLGSMRLTHVDQPLDPLIREYADSQVTIEGTVVRDPEERLGRIEYVLGDVGLGVDKRAVSGNILVRGDRVPKFAYGDVVVWEGKLQLPESFLTDSGRIFDYPGYLKKDGIVATISFAHGAYVGEGKQNFVKSLLYKVKHIYIENIDSVVPVPESMLAAGLLLGERGSFGEDLTNDFRRAGLIHIVVLSGYNIAIISEYALVLFRKKFRKKLSLILAGLFIVLFALLVGGGATVVRASIMGLLVLLARGGSRRYNITRALVFAGLLMILHNPLILIYDVSFHLSVLATVALIYVAPLVERYVTKLPETFGVREAGIATIATQIFVLPYLIYRMGEVSLIAP</sequence>
<feature type="transmembrane region" description="Helical" evidence="6">
    <location>
        <begin position="329"/>
        <end position="347"/>
    </location>
</feature>
<protein>
    <recommendedName>
        <fullName evidence="11">ComEC/Rec2-related protein domain-containing protein</fullName>
    </recommendedName>
</protein>
<feature type="transmembrane region" description="Helical" evidence="6">
    <location>
        <begin position="353"/>
        <end position="372"/>
    </location>
</feature>
<evidence type="ECO:0000256" key="2">
    <source>
        <dbReference type="ARBA" id="ARBA00022475"/>
    </source>
</evidence>
<keyword evidence="2" id="KW-1003">Cell membrane</keyword>
<dbReference type="InterPro" id="IPR004477">
    <property type="entry name" value="ComEC_N"/>
</dbReference>
<dbReference type="PANTHER" id="PTHR30619:SF7">
    <property type="entry name" value="BETA-LACTAMASE DOMAIN PROTEIN"/>
    <property type="match status" value="1"/>
</dbReference>
<feature type="domain" description="ComEC/Rec2-related protein" evidence="7">
    <location>
        <begin position="231"/>
        <end position="410"/>
    </location>
</feature>
<evidence type="ECO:0000313" key="10">
    <source>
        <dbReference type="Proteomes" id="UP000228635"/>
    </source>
</evidence>
<name>A0A2M6WIB4_9BACT</name>
<evidence type="ECO:0000256" key="3">
    <source>
        <dbReference type="ARBA" id="ARBA00022692"/>
    </source>
</evidence>
<comment type="subcellular location">
    <subcellularLocation>
        <location evidence="1">Cell membrane</location>
        <topology evidence="1">Multi-pass membrane protein</topology>
    </subcellularLocation>
</comment>
<evidence type="ECO:0000256" key="1">
    <source>
        <dbReference type="ARBA" id="ARBA00004651"/>
    </source>
</evidence>
<reference evidence="10" key="1">
    <citation type="submission" date="2017-09" db="EMBL/GenBank/DDBJ databases">
        <title>Depth-based differentiation of microbial function through sediment-hosted aquifers and enrichment of novel symbionts in the deep terrestrial subsurface.</title>
        <authorList>
            <person name="Probst A.J."/>
            <person name="Ladd B."/>
            <person name="Jarett J.K."/>
            <person name="Geller-Mcgrath D.E."/>
            <person name="Sieber C.M.K."/>
            <person name="Emerson J.B."/>
            <person name="Anantharaman K."/>
            <person name="Thomas B.C."/>
            <person name="Malmstrom R."/>
            <person name="Stieglmeier M."/>
            <person name="Klingl A."/>
            <person name="Woyke T."/>
            <person name="Ryan C.M."/>
            <person name="Banfield J.F."/>
        </authorList>
    </citation>
    <scope>NUCLEOTIDE SEQUENCE [LARGE SCALE GENOMIC DNA]</scope>
</reference>
<keyword evidence="4 6" id="KW-1133">Transmembrane helix</keyword>
<dbReference type="Proteomes" id="UP000228635">
    <property type="component" value="Unassembled WGS sequence"/>
</dbReference>
<comment type="caution">
    <text evidence="9">The sequence shown here is derived from an EMBL/GenBank/DDBJ whole genome shotgun (WGS) entry which is preliminary data.</text>
</comment>
<dbReference type="InterPro" id="IPR025405">
    <property type="entry name" value="DUF4131"/>
</dbReference>
<feature type="transmembrane region" description="Helical" evidence="6">
    <location>
        <begin position="252"/>
        <end position="272"/>
    </location>
</feature>
<feature type="transmembrane region" description="Helical" evidence="6">
    <location>
        <begin position="60"/>
        <end position="78"/>
    </location>
</feature>
<evidence type="ECO:0000256" key="4">
    <source>
        <dbReference type="ARBA" id="ARBA00022989"/>
    </source>
</evidence>
<dbReference type="Pfam" id="PF03772">
    <property type="entry name" value="Competence"/>
    <property type="match status" value="1"/>
</dbReference>
<feature type="transmembrane region" description="Helical" evidence="6">
    <location>
        <begin position="12"/>
        <end position="31"/>
    </location>
</feature>
<dbReference type="InterPro" id="IPR052159">
    <property type="entry name" value="Competence_DNA_uptake"/>
</dbReference>
<accession>A0A2M6WIB4</accession>
<dbReference type="AlphaFoldDB" id="A0A2M6WIB4"/>
<evidence type="ECO:0000256" key="5">
    <source>
        <dbReference type="ARBA" id="ARBA00023136"/>
    </source>
</evidence>
<evidence type="ECO:0008006" key="11">
    <source>
        <dbReference type="Google" id="ProtNLM"/>
    </source>
</evidence>
<organism evidence="9 10">
    <name type="scientific">Candidatus Harrisonbacteria bacterium CG10_big_fil_rev_8_21_14_0_10_42_17</name>
    <dbReference type="NCBI Taxonomy" id="1974584"/>
    <lineage>
        <taxon>Bacteria</taxon>
        <taxon>Candidatus Harrisoniibacteriota</taxon>
    </lineage>
</organism>
<dbReference type="EMBL" id="PFBA01000016">
    <property type="protein sequence ID" value="PIT92522.1"/>
    <property type="molecule type" value="Genomic_DNA"/>
</dbReference>
<feature type="transmembrane region" description="Helical" evidence="6">
    <location>
        <begin position="284"/>
        <end position="317"/>
    </location>
</feature>
<evidence type="ECO:0000313" key="9">
    <source>
        <dbReference type="EMBL" id="PIT92522.1"/>
    </source>
</evidence>
<dbReference type="GO" id="GO:0005886">
    <property type="term" value="C:plasma membrane"/>
    <property type="evidence" value="ECO:0007669"/>
    <property type="project" value="UniProtKB-SubCell"/>
</dbReference>
<evidence type="ECO:0000256" key="6">
    <source>
        <dbReference type="SAM" id="Phobius"/>
    </source>
</evidence>
<keyword evidence="3 6" id="KW-0812">Transmembrane</keyword>
<evidence type="ECO:0000259" key="8">
    <source>
        <dbReference type="Pfam" id="PF13567"/>
    </source>
</evidence>
<evidence type="ECO:0000259" key="7">
    <source>
        <dbReference type="Pfam" id="PF03772"/>
    </source>
</evidence>
<feature type="non-terminal residue" evidence="9">
    <location>
        <position position="411"/>
    </location>
</feature>
<proteinExistence type="predicted"/>
<keyword evidence="5 6" id="KW-0472">Membrane</keyword>
<dbReference type="PANTHER" id="PTHR30619">
    <property type="entry name" value="DNA INTERNALIZATION/COMPETENCE PROTEIN COMEC/REC2"/>
    <property type="match status" value="1"/>
</dbReference>
<gene>
    <name evidence="9" type="ORF">COU08_01945</name>
</gene>
<feature type="transmembrane region" description="Helical" evidence="6">
    <location>
        <begin position="384"/>
        <end position="401"/>
    </location>
</feature>
<feature type="domain" description="DUF4131" evidence="8">
    <location>
        <begin position="39"/>
        <end position="186"/>
    </location>
</feature>